<dbReference type="GO" id="GO:0005634">
    <property type="term" value="C:nucleus"/>
    <property type="evidence" value="ECO:0007669"/>
    <property type="project" value="TreeGrafter"/>
</dbReference>
<dbReference type="AlphaFoldDB" id="A0A8S4A1P6"/>
<dbReference type="Pfam" id="PF06413">
    <property type="entry name" value="Neugrin"/>
    <property type="match status" value="1"/>
</dbReference>
<dbReference type="EMBL" id="CAJHNH020005768">
    <property type="protein sequence ID" value="CAG5132936.1"/>
    <property type="molecule type" value="Genomic_DNA"/>
</dbReference>
<evidence type="ECO:0000313" key="3">
    <source>
        <dbReference type="EMBL" id="CAG5132936.1"/>
    </source>
</evidence>
<dbReference type="PANTHER" id="PTHR13475">
    <property type="entry name" value="NEUGRIN"/>
    <property type="match status" value="1"/>
</dbReference>
<name>A0A8S4A1P6_9EUPU</name>
<accession>A0A8S4A1P6</accession>
<keyword evidence="4" id="KW-1185">Reference proteome</keyword>
<comment type="caution">
    <text evidence="3">The sequence shown here is derived from an EMBL/GenBank/DDBJ whole genome shotgun (WGS) entry which is preliminary data.</text>
</comment>
<organism evidence="3 4">
    <name type="scientific">Candidula unifasciata</name>
    <dbReference type="NCBI Taxonomy" id="100452"/>
    <lineage>
        <taxon>Eukaryota</taxon>
        <taxon>Metazoa</taxon>
        <taxon>Spiralia</taxon>
        <taxon>Lophotrochozoa</taxon>
        <taxon>Mollusca</taxon>
        <taxon>Gastropoda</taxon>
        <taxon>Heterobranchia</taxon>
        <taxon>Euthyneura</taxon>
        <taxon>Panpulmonata</taxon>
        <taxon>Eupulmonata</taxon>
        <taxon>Stylommatophora</taxon>
        <taxon>Helicina</taxon>
        <taxon>Helicoidea</taxon>
        <taxon>Geomitridae</taxon>
        <taxon>Candidula</taxon>
    </lineage>
</organism>
<evidence type="ECO:0000256" key="2">
    <source>
        <dbReference type="SAM" id="MobiDB-lite"/>
    </source>
</evidence>
<dbReference type="InterPro" id="IPR010487">
    <property type="entry name" value="NGRN/Rrg9"/>
</dbReference>
<feature type="compositionally biased region" description="Basic and acidic residues" evidence="2">
    <location>
        <begin position="46"/>
        <end position="62"/>
    </location>
</feature>
<feature type="coiled-coil region" evidence="1">
    <location>
        <begin position="247"/>
        <end position="277"/>
    </location>
</feature>
<proteinExistence type="predicted"/>
<feature type="region of interest" description="Disordered" evidence="2">
    <location>
        <begin position="41"/>
        <end position="62"/>
    </location>
</feature>
<dbReference type="PANTHER" id="PTHR13475:SF3">
    <property type="entry name" value="NEUGRIN"/>
    <property type="match status" value="1"/>
</dbReference>
<reference evidence="3" key="1">
    <citation type="submission" date="2021-04" db="EMBL/GenBank/DDBJ databases">
        <authorList>
            <consortium name="Molecular Ecology Group"/>
        </authorList>
    </citation>
    <scope>NUCLEOTIDE SEQUENCE</scope>
</reference>
<protein>
    <recommendedName>
        <fullName evidence="5">Neugrin</fullName>
    </recommendedName>
</protein>
<evidence type="ECO:0000256" key="1">
    <source>
        <dbReference type="SAM" id="Coils"/>
    </source>
</evidence>
<evidence type="ECO:0008006" key="5">
    <source>
        <dbReference type="Google" id="ProtNLM"/>
    </source>
</evidence>
<gene>
    <name evidence="3" type="ORF">CUNI_LOCUS18494</name>
</gene>
<dbReference type="OrthoDB" id="6415470at2759"/>
<keyword evidence="1" id="KW-0175">Coiled coil</keyword>
<sequence length="402" mass="46655">MLRSILNRNILWKFKLEINSQSEVNFQACFRHSVAGAGTLRPLKVTSREHGRREDKNKMDQYPRRGERRHFTEEFDDAEELDNLASSISKYTNKRDANMIKQLKTHRYKTLEHKFFRKPSPPDLLTWAAKEQIRYLHSLDPEEYSVEALSDLFPVSEEIIKQMIKSKIRMIREKDMLQHDENVQKNWEDLMASLENEDPAISDKLQAFKNSQGEIIIQNATGVKDLPFSERNTDRFFPRGEFSAIVKDCYDAKKKALKEAREELQAKSEDISAVLSKVSEKIKMTSERKTTSSRLLKLKNKSTFRTNNSTAHRTEQLANRNTTNSGPVIQENNVQQNVGTIMVQKYKDSLLNDHAEECQNMKRNIARKIPVKPEAQQRNSSATYISGDCVYDKSGTFLYRIP</sequence>
<evidence type="ECO:0000313" key="4">
    <source>
        <dbReference type="Proteomes" id="UP000678393"/>
    </source>
</evidence>
<dbReference type="Proteomes" id="UP000678393">
    <property type="component" value="Unassembled WGS sequence"/>
</dbReference>